<keyword evidence="3 8" id="KW-0597">Phosphoprotein</keyword>
<dbReference type="InterPro" id="IPR011006">
    <property type="entry name" value="CheY-like_superfamily"/>
</dbReference>
<proteinExistence type="predicted"/>
<evidence type="ECO:0000256" key="2">
    <source>
        <dbReference type="ARBA" id="ARBA00022490"/>
    </source>
</evidence>
<dbReference type="Gene3D" id="3.40.50.2300">
    <property type="match status" value="1"/>
</dbReference>
<feature type="modified residue" description="4-aspartylphosphate" evidence="8">
    <location>
        <position position="55"/>
    </location>
</feature>
<evidence type="ECO:0000256" key="4">
    <source>
        <dbReference type="ARBA" id="ARBA00023012"/>
    </source>
</evidence>
<evidence type="ECO:0000256" key="8">
    <source>
        <dbReference type="PROSITE-ProRule" id="PRU00169"/>
    </source>
</evidence>
<dbReference type="Proteomes" id="UP001234495">
    <property type="component" value="Unassembled WGS sequence"/>
</dbReference>
<dbReference type="SMART" id="SM00342">
    <property type="entry name" value="HTH_ARAC"/>
    <property type="match status" value="1"/>
</dbReference>
<dbReference type="PRINTS" id="PR00032">
    <property type="entry name" value="HTHARAC"/>
</dbReference>
<keyword evidence="6" id="KW-0238">DNA-binding</keyword>
<dbReference type="PROSITE" id="PS00041">
    <property type="entry name" value="HTH_ARAC_FAMILY_1"/>
    <property type="match status" value="1"/>
</dbReference>
<dbReference type="PROSITE" id="PS50110">
    <property type="entry name" value="RESPONSE_REGULATORY"/>
    <property type="match status" value="1"/>
</dbReference>
<keyword evidence="7" id="KW-0804">Transcription</keyword>
<comment type="caution">
    <text evidence="11">The sequence shown here is derived from an EMBL/GenBank/DDBJ whole genome shotgun (WGS) entry which is preliminary data.</text>
</comment>
<dbReference type="SUPFAM" id="SSF46689">
    <property type="entry name" value="Homeodomain-like"/>
    <property type="match status" value="2"/>
</dbReference>
<sequence length="505" mass="58271">MINIMLVDDEQLEREGLKLMLTKERTNFRVVAEAKNGKQAVELALIHKPDLIFMDIKMPEFDGLEAIRRILNVLPQTKYIMVSAFDTFEYAREAMKYGIKEYLLKPSKMSELLEAYDRMANEITAEKLKDAESKQLNQLVEMEFIISFIMDHVHEFNETDWEDLLDLGNKTAFVTVFSFTAQALHPTREQRSSWYQNLKQVIQTYYPKSLVGPLTGFQVPVLRFVEDDDDRDEFARSIILNMQKQLKDTRISAGIGSIVKNVNDYSTSYQQALDALGLTGTKSKGSYLVYHDGIKQMRKQLVPSELEKKLIDVVKKGHSQHGLQLFEQYFQVIQEANNYEVNTTHRAIEHFFIVLTRSLAELGYNDEIQINLGQFSTTLQLKTAAKAHLLKIIEHIAEYRSNGVQTLLLQAKDYVDSRYQKSISLEEVAEHAGISSYYLSKLFKETFNITFIDYLTKKRIEKAKELLLGTMSLKEIALTIGYKDPNYFSRVFKKATGSSPTEYRK</sequence>
<evidence type="ECO:0000259" key="9">
    <source>
        <dbReference type="PROSITE" id="PS01124"/>
    </source>
</evidence>
<evidence type="ECO:0000256" key="3">
    <source>
        <dbReference type="ARBA" id="ARBA00022553"/>
    </source>
</evidence>
<comment type="subcellular location">
    <subcellularLocation>
        <location evidence="1">Cytoplasm</location>
    </subcellularLocation>
</comment>
<evidence type="ECO:0000256" key="6">
    <source>
        <dbReference type="ARBA" id="ARBA00023125"/>
    </source>
</evidence>
<dbReference type="RefSeq" id="WP_307338888.1">
    <property type="nucleotide sequence ID" value="NZ_JAUSUD010000004.1"/>
</dbReference>
<evidence type="ECO:0000256" key="5">
    <source>
        <dbReference type="ARBA" id="ARBA00023015"/>
    </source>
</evidence>
<dbReference type="Pfam" id="PF12833">
    <property type="entry name" value="HTH_18"/>
    <property type="match status" value="1"/>
</dbReference>
<accession>A0ABT9ZCV0</accession>
<dbReference type="PROSITE" id="PS01124">
    <property type="entry name" value="HTH_ARAC_FAMILY_2"/>
    <property type="match status" value="1"/>
</dbReference>
<dbReference type="CDD" id="cd17536">
    <property type="entry name" value="REC_YesN-like"/>
    <property type="match status" value="1"/>
</dbReference>
<dbReference type="InterPro" id="IPR001789">
    <property type="entry name" value="Sig_transdc_resp-reg_receiver"/>
</dbReference>
<evidence type="ECO:0000313" key="12">
    <source>
        <dbReference type="Proteomes" id="UP001234495"/>
    </source>
</evidence>
<keyword evidence="4" id="KW-0902">Two-component regulatory system</keyword>
<dbReference type="SUPFAM" id="SSF52172">
    <property type="entry name" value="CheY-like"/>
    <property type="match status" value="1"/>
</dbReference>
<dbReference type="SMART" id="SM00448">
    <property type="entry name" value="REC"/>
    <property type="match status" value="1"/>
</dbReference>
<dbReference type="InterPro" id="IPR018062">
    <property type="entry name" value="HTH_AraC-typ_CS"/>
</dbReference>
<dbReference type="Pfam" id="PF17853">
    <property type="entry name" value="GGDEF_2"/>
    <property type="match status" value="1"/>
</dbReference>
<dbReference type="InterPro" id="IPR009057">
    <property type="entry name" value="Homeodomain-like_sf"/>
</dbReference>
<organism evidence="11 12">
    <name type="scientific">Metabacillus malikii</name>
    <dbReference type="NCBI Taxonomy" id="1504265"/>
    <lineage>
        <taxon>Bacteria</taxon>
        <taxon>Bacillati</taxon>
        <taxon>Bacillota</taxon>
        <taxon>Bacilli</taxon>
        <taxon>Bacillales</taxon>
        <taxon>Bacillaceae</taxon>
        <taxon>Metabacillus</taxon>
    </lineage>
</organism>
<feature type="domain" description="HTH araC/xylS-type" evidence="9">
    <location>
        <begin position="409"/>
        <end position="505"/>
    </location>
</feature>
<dbReference type="InterPro" id="IPR051552">
    <property type="entry name" value="HptR"/>
</dbReference>
<keyword evidence="2" id="KW-0963">Cytoplasm</keyword>
<keyword evidence="12" id="KW-1185">Reference proteome</keyword>
<evidence type="ECO:0000256" key="1">
    <source>
        <dbReference type="ARBA" id="ARBA00004496"/>
    </source>
</evidence>
<dbReference type="InterPro" id="IPR018060">
    <property type="entry name" value="HTH_AraC"/>
</dbReference>
<evidence type="ECO:0000259" key="10">
    <source>
        <dbReference type="PROSITE" id="PS50110"/>
    </source>
</evidence>
<dbReference type="Gene3D" id="1.10.10.60">
    <property type="entry name" value="Homeodomain-like"/>
    <property type="match status" value="2"/>
</dbReference>
<gene>
    <name evidence="11" type="ORF">J2S19_001346</name>
</gene>
<evidence type="ECO:0000256" key="7">
    <source>
        <dbReference type="ARBA" id="ARBA00023163"/>
    </source>
</evidence>
<dbReference type="PANTHER" id="PTHR42713">
    <property type="entry name" value="HISTIDINE KINASE-RELATED"/>
    <property type="match status" value="1"/>
</dbReference>
<dbReference type="EMBL" id="JAUSUD010000004">
    <property type="protein sequence ID" value="MDQ0230094.1"/>
    <property type="molecule type" value="Genomic_DNA"/>
</dbReference>
<feature type="domain" description="Response regulatory" evidence="10">
    <location>
        <begin position="3"/>
        <end position="120"/>
    </location>
</feature>
<dbReference type="Pfam" id="PF00072">
    <property type="entry name" value="Response_reg"/>
    <property type="match status" value="1"/>
</dbReference>
<reference evidence="11 12" key="1">
    <citation type="submission" date="2023-07" db="EMBL/GenBank/DDBJ databases">
        <title>Genomic Encyclopedia of Type Strains, Phase IV (KMG-IV): sequencing the most valuable type-strain genomes for metagenomic binning, comparative biology and taxonomic classification.</title>
        <authorList>
            <person name="Goeker M."/>
        </authorList>
    </citation>
    <scope>NUCLEOTIDE SEQUENCE [LARGE SCALE GENOMIC DNA]</scope>
    <source>
        <strain evidence="11 12">DSM 29005</strain>
    </source>
</reference>
<dbReference type="PANTHER" id="PTHR42713:SF3">
    <property type="entry name" value="TRANSCRIPTIONAL REGULATORY PROTEIN HPTR"/>
    <property type="match status" value="1"/>
</dbReference>
<protein>
    <submittedName>
        <fullName evidence="11">Two-component system response regulator YesN</fullName>
    </submittedName>
</protein>
<name>A0ABT9ZCV0_9BACI</name>
<dbReference type="InterPro" id="IPR020449">
    <property type="entry name" value="Tscrpt_reg_AraC-type_HTH"/>
</dbReference>
<keyword evidence="5" id="KW-0805">Transcription regulation</keyword>
<evidence type="ECO:0000313" key="11">
    <source>
        <dbReference type="EMBL" id="MDQ0230094.1"/>
    </source>
</evidence>
<dbReference type="InterPro" id="IPR041522">
    <property type="entry name" value="CdaR_GGDEF"/>
</dbReference>